<comment type="caution">
    <text evidence="3">The sequence shown here is derived from an EMBL/GenBank/DDBJ whole genome shotgun (WGS) entry which is preliminary data.</text>
</comment>
<evidence type="ECO:0000313" key="3">
    <source>
        <dbReference type="EMBL" id="MBA2113251.1"/>
    </source>
</evidence>
<dbReference type="EMBL" id="JABRWO010000001">
    <property type="protein sequence ID" value="MBA2113251.1"/>
    <property type="molecule type" value="Genomic_DNA"/>
</dbReference>
<protein>
    <submittedName>
        <fullName evidence="3">Uncharacterized protein</fullName>
    </submittedName>
</protein>
<accession>A0A7V8V1P2</accession>
<evidence type="ECO:0000313" key="4">
    <source>
        <dbReference type="Proteomes" id="UP000551616"/>
    </source>
</evidence>
<feature type="region of interest" description="Disordered" evidence="1">
    <location>
        <begin position="1"/>
        <end position="30"/>
    </location>
</feature>
<proteinExistence type="predicted"/>
<feature type="compositionally biased region" description="Low complexity" evidence="1">
    <location>
        <begin position="1"/>
        <end position="29"/>
    </location>
</feature>
<keyword evidence="4" id="KW-1185">Reference proteome</keyword>
<keyword evidence="2" id="KW-1133">Transmembrane helix</keyword>
<keyword evidence="2" id="KW-0472">Membrane</keyword>
<evidence type="ECO:0000256" key="1">
    <source>
        <dbReference type="SAM" id="MobiDB-lite"/>
    </source>
</evidence>
<name>A0A7V8V1P2_9BACT</name>
<evidence type="ECO:0000256" key="2">
    <source>
        <dbReference type="SAM" id="Phobius"/>
    </source>
</evidence>
<dbReference type="AlphaFoldDB" id="A0A7V8V1P2"/>
<feature type="transmembrane region" description="Helical" evidence="2">
    <location>
        <begin position="39"/>
        <end position="63"/>
    </location>
</feature>
<dbReference type="Proteomes" id="UP000551616">
    <property type="component" value="Unassembled WGS sequence"/>
</dbReference>
<gene>
    <name evidence="3" type="ORF">HOV93_04000</name>
</gene>
<organism evidence="3 4">
    <name type="scientific">Bremerella alba</name>
    <dbReference type="NCBI Taxonomy" id="980252"/>
    <lineage>
        <taxon>Bacteria</taxon>
        <taxon>Pseudomonadati</taxon>
        <taxon>Planctomycetota</taxon>
        <taxon>Planctomycetia</taxon>
        <taxon>Pirellulales</taxon>
        <taxon>Pirellulaceae</taxon>
        <taxon>Bremerella</taxon>
    </lineage>
</organism>
<dbReference type="RefSeq" id="WP_207394747.1">
    <property type="nucleotide sequence ID" value="NZ_JABRWO010000001.1"/>
</dbReference>
<sequence length="145" mass="14402">MENSNQTNESNNQTAEATGQGSPSTSSPGRLGGWVKNTAYGFAGLTVLALVITVVSPEVAVAVTQYLPKEYQETLFASSASSEACSAGMSVGVSSGCCPSTVASCCSAGTSCGAPSASSEIADDAFAVAIPSLSLDDMLAGLSDD</sequence>
<reference evidence="3 4" key="1">
    <citation type="submission" date="2020-05" db="EMBL/GenBank/DDBJ databases">
        <title>Bremerella alba sp. nov., a novel planctomycete isolated from the surface of the macroalga Fucus spiralis.</title>
        <authorList>
            <person name="Godinho O."/>
            <person name="Botelho R."/>
            <person name="Albuquerque L."/>
            <person name="Wiegand S."/>
            <person name="Da Costa M.S."/>
            <person name="Lobo-Da-Cunha A."/>
            <person name="Jogler C."/>
            <person name="Lage O.M."/>
        </authorList>
    </citation>
    <scope>NUCLEOTIDE SEQUENCE [LARGE SCALE GENOMIC DNA]</scope>
    <source>
        <strain evidence="3 4">FF15</strain>
    </source>
</reference>
<keyword evidence="2" id="KW-0812">Transmembrane</keyword>